<dbReference type="InterPro" id="IPR006602">
    <property type="entry name" value="DM10_dom"/>
</dbReference>
<keyword evidence="2" id="KW-0963">Cytoplasm</keyword>
<reference evidence="7" key="1">
    <citation type="submission" date="2025-08" db="UniProtKB">
        <authorList>
            <consortium name="Ensembl"/>
        </authorList>
    </citation>
    <scope>IDENTIFICATION</scope>
</reference>
<keyword evidence="5" id="KW-0966">Cell projection</keyword>
<dbReference type="AlphaFoldDB" id="A0A8C6WZT9"/>
<dbReference type="InterPro" id="IPR040193">
    <property type="entry name" value="EFHC1/EFHC2/EFHB"/>
</dbReference>
<dbReference type="PANTHER" id="PTHR12086:SF9">
    <property type="entry name" value="EF-HAND DOMAIN-CONTAINING PROTEIN 1"/>
    <property type="match status" value="1"/>
</dbReference>
<evidence type="ECO:0000313" key="7">
    <source>
        <dbReference type="Ensembl" id="ENSNMLP00000043656.1"/>
    </source>
</evidence>
<dbReference type="Proteomes" id="UP000694523">
    <property type="component" value="Unplaced"/>
</dbReference>
<proteinExistence type="predicted"/>
<evidence type="ECO:0000313" key="8">
    <source>
        <dbReference type="Proteomes" id="UP000694523"/>
    </source>
</evidence>
<dbReference type="GO" id="GO:0060285">
    <property type="term" value="P:cilium-dependent cell motility"/>
    <property type="evidence" value="ECO:0007669"/>
    <property type="project" value="TreeGrafter"/>
</dbReference>
<name>A0A8C6WZT9_9GOBI</name>
<evidence type="ECO:0000256" key="3">
    <source>
        <dbReference type="ARBA" id="ARBA00022737"/>
    </source>
</evidence>
<dbReference type="GO" id="GO:0072686">
    <property type="term" value="C:mitotic spindle"/>
    <property type="evidence" value="ECO:0007669"/>
    <property type="project" value="TreeGrafter"/>
</dbReference>
<protein>
    <submittedName>
        <fullName evidence="7">EF-hand domain (C-terminal) containing 1</fullName>
    </submittedName>
</protein>
<dbReference type="GO" id="GO:0000281">
    <property type="term" value="P:mitotic cytokinesis"/>
    <property type="evidence" value="ECO:0007669"/>
    <property type="project" value="TreeGrafter"/>
</dbReference>
<feature type="domain" description="DM10" evidence="6">
    <location>
        <begin position="401"/>
        <end position="507"/>
    </location>
</feature>
<feature type="domain" description="DM10" evidence="6">
    <location>
        <begin position="229"/>
        <end position="345"/>
    </location>
</feature>
<evidence type="ECO:0000256" key="4">
    <source>
        <dbReference type="ARBA" id="ARBA00023212"/>
    </source>
</evidence>
<dbReference type="PROSITE" id="PS51336">
    <property type="entry name" value="DM10"/>
    <property type="match status" value="3"/>
</dbReference>
<evidence type="ECO:0000256" key="1">
    <source>
        <dbReference type="ARBA" id="ARBA00004430"/>
    </source>
</evidence>
<keyword evidence="3" id="KW-0677">Repeat</keyword>
<comment type="subcellular location">
    <subcellularLocation>
        <location evidence="1">Cytoplasm</location>
        <location evidence="1">Cytoskeleton</location>
        <location evidence="1">Cilium axoneme</location>
    </subcellularLocation>
</comment>
<evidence type="ECO:0000259" key="6">
    <source>
        <dbReference type="PROSITE" id="PS51336"/>
    </source>
</evidence>
<dbReference type="SMART" id="SM00676">
    <property type="entry name" value="DM10"/>
    <property type="match status" value="3"/>
</dbReference>
<keyword evidence="4" id="KW-0206">Cytoskeleton</keyword>
<evidence type="ECO:0000256" key="5">
    <source>
        <dbReference type="ARBA" id="ARBA00023273"/>
    </source>
</evidence>
<feature type="domain" description="DM10" evidence="6">
    <location>
        <begin position="83"/>
        <end position="188"/>
    </location>
</feature>
<dbReference type="GO" id="GO:0007052">
    <property type="term" value="P:mitotic spindle organization"/>
    <property type="evidence" value="ECO:0007669"/>
    <property type="project" value="TreeGrafter"/>
</dbReference>
<dbReference type="FunFam" id="2.30.29.170:FF:000001">
    <property type="entry name" value="EF-hand domain containing 1"/>
    <property type="match status" value="1"/>
</dbReference>
<dbReference type="FunFam" id="2.30.29.170:FF:000004">
    <property type="entry name" value="EF-hand domain containing 2"/>
    <property type="match status" value="1"/>
</dbReference>
<organism evidence="7 8">
    <name type="scientific">Neogobius melanostomus</name>
    <name type="common">round goby</name>
    <dbReference type="NCBI Taxonomy" id="47308"/>
    <lineage>
        <taxon>Eukaryota</taxon>
        <taxon>Metazoa</taxon>
        <taxon>Chordata</taxon>
        <taxon>Craniata</taxon>
        <taxon>Vertebrata</taxon>
        <taxon>Euteleostomi</taxon>
        <taxon>Actinopterygii</taxon>
        <taxon>Neopterygii</taxon>
        <taxon>Teleostei</taxon>
        <taxon>Neoteleostei</taxon>
        <taxon>Acanthomorphata</taxon>
        <taxon>Gobiaria</taxon>
        <taxon>Gobiiformes</taxon>
        <taxon>Gobioidei</taxon>
        <taxon>Gobiidae</taxon>
        <taxon>Benthophilinae</taxon>
        <taxon>Neogobiini</taxon>
        <taxon>Neogobius</taxon>
    </lineage>
</organism>
<dbReference type="Pfam" id="PF06565">
    <property type="entry name" value="DM10_dom"/>
    <property type="match status" value="3"/>
</dbReference>
<keyword evidence="8" id="KW-1185">Reference proteome</keyword>
<reference evidence="7" key="2">
    <citation type="submission" date="2025-09" db="UniProtKB">
        <authorList>
            <consortium name="Ensembl"/>
        </authorList>
    </citation>
    <scope>IDENTIFICATION</scope>
</reference>
<dbReference type="Gene3D" id="2.30.29.170">
    <property type="match status" value="3"/>
</dbReference>
<dbReference type="Ensembl" id="ENSNMLT00000048455.1">
    <property type="protein sequence ID" value="ENSNMLP00000043656.1"/>
    <property type="gene ID" value="ENSNMLG00000026413.1"/>
</dbReference>
<evidence type="ECO:0000256" key="2">
    <source>
        <dbReference type="ARBA" id="ARBA00022490"/>
    </source>
</evidence>
<accession>A0A8C6WZT9</accession>
<dbReference type="GO" id="GO:0043014">
    <property type="term" value="F:alpha-tubulin binding"/>
    <property type="evidence" value="ECO:0007669"/>
    <property type="project" value="TreeGrafter"/>
</dbReference>
<dbReference type="FunFam" id="2.30.29.170:FF:000002">
    <property type="entry name" value="EF-hand domain (C-terminal) containing 1"/>
    <property type="match status" value="1"/>
</dbReference>
<dbReference type="PANTHER" id="PTHR12086">
    <property type="entry name" value="EF-HAND DOMAIN C-TERMINAL CONTAINING PROTEIN"/>
    <property type="match status" value="1"/>
</dbReference>
<sequence length="628" mass="71469">TFDTPVSFLPPKSAFHRPQTLGYRNGYALPRRPTVGIGQSPLISAQLRLQEINDLPLQDPEPSYETYDMGQCEDFIPAHVALDKKVLRFYGYFTEDVLYSPEEHFRIRPVVLYYYLEDDTVCLIEPAVENSGIPQGKRIKRQRLPKNEFGAFYTWTDLNVATDLEVYGVKYRITDCDAFTKEFLTSEGIVLNEPEPLPSDPYSEHRAKPRPCFTTPSEYDKMNQFLTMDRKVLRFFGLWDDSMTLLGGTRPVTIHYYLVDNTVEVREDHEPNSGRDPFPILMRRQQLPRNACLFPSCILEVSKHEVEEYFSPKDFQVGQKVTLLGRHFLLCDCDDFTKHFYQTHFPDMELKPVDSVEMTVMWLQEVPPYNGFGTLEDSLQNCLTLVPEPPRKNVVKQLENDGKVLRYKAKLESPYSIDEDRSFVLSYFLTNDMISIYEKSARNTGVMGGKFLEKTRIPKPGSSAENPQFYTPADLALGATRNFIGILYNSIMYLLSIHPSIFFHLSVAGSWGQPPELPISHCTRATVATVHWGDSGADGRAGRLMIGRSWVRIPPPDCAHCRCVLGQGTSPTLPPVSAYTGSPLGETNRPGLNREAVLPWTHHLQKEPWGLVQCVCVFIIIDVNTVII</sequence>
<dbReference type="GO" id="GO:0005930">
    <property type="term" value="C:axoneme"/>
    <property type="evidence" value="ECO:0007669"/>
    <property type="project" value="UniProtKB-SubCell"/>
</dbReference>